<evidence type="ECO:0000256" key="6">
    <source>
        <dbReference type="ARBA" id="ARBA00022679"/>
    </source>
</evidence>
<reference evidence="20" key="1">
    <citation type="submission" date="2016-10" db="EMBL/GenBank/DDBJ databases">
        <authorList>
            <person name="Varghese N."/>
        </authorList>
    </citation>
    <scope>NUCLEOTIDE SEQUENCE [LARGE SCALE GENOMIC DNA]</scope>
    <source>
        <strain evidence="20">DSM 20639</strain>
    </source>
</reference>
<evidence type="ECO:0000313" key="18">
    <source>
        <dbReference type="EMBL" id="MDY5152709.1"/>
    </source>
</evidence>
<dbReference type="GO" id="GO:0006508">
    <property type="term" value="P:proteolysis"/>
    <property type="evidence" value="ECO:0007669"/>
    <property type="project" value="UniProtKB-KW"/>
</dbReference>
<evidence type="ECO:0000256" key="15">
    <source>
        <dbReference type="SAM" id="Phobius"/>
    </source>
</evidence>
<sequence>MAKKQHYRKQQVKQAGGGSRRGRQSGRKGFRWNYPRRGLGPIRRWLPSWRFLLGCLLIGVVAIIVAFVTLYMLLDIPKPEQIAAAQRTTVYYEDGEEEMGAIYDYDRTAVSLDTLPDYVGNAVVASEDRTFYTNNGIDLGGIARAAINNLRGGARQGGSTLTQQYVENYYLGQTTDYLGKLREAVLAVKVDNHLTKQEILENYLNTIYFGRGAYGIQAAAERYFGVKAADLTLDQAALLTAIIPAPSAWDPAINPDQAEVRFDRVIRRMVDDKYITEAQAAAAKMPETIAPKTASDFSGPSGYLLDQAQKELIATGKFTDEELRQGGFHIITTIDAKKQQAAIDTVNNLPDDRPENNYVGILSADPRNGEIYAMYGGADYQKRQRNAVTQDRAQAGSTFKPFTLLAALEQDYSPQNTYFDSRTPLEIGNIKVQNYDGVSRGRVNMLTGTQHSINTYFVQLNQKIGPANTARAAVQAGLPENTPGLDDSLTNVLGSASPRSIDMTQAYATWANRGMYVPLHIVREVRDSHGKVVYTTPTKGERKIDENIADNMNWILQATARPGGTAEKVAKLGRPVAGKTGTSSGPWSAWYIGYTPQMITTINMYQIGPNGEEEVLTPFGKYWWGIGGNNFPVDMWMDYMTKATDGMEVMDFAKPGPIAGRTPDTDRIEEEQPQIIEAPSAQPEESPEPEVPQAPEPERPAAPGADDGKHEAPERPGQPPVPAEPQQPARPEPQRPQQPEQPEWPRPSAPADPPAPANPEPGYPVPGNPPGNNSAH</sequence>
<dbReference type="GO" id="GO:0009252">
    <property type="term" value="P:peptidoglycan biosynthetic process"/>
    <property type="evidence" value="ECO:0007669"/>
    <property type="project" value="UniProtKB-KW"/>
</dbReference>
<evidence type="ECO:0000256" key="14">
    <source>
        <dbReference type="SAM" id="MobiDB-lite"/>
    </source>
</evidence>
<keyword evidence="10" id="KW-0511">Multifunctional enzyme</keyword>
<evidence type="ECO:0000256" key="10">
    <source>
        <dbReference type="ARBA" id="ARBA00023268"/>
    </source>
</evidence>
<dbReference type="SUPFAM" id="SSF53955">
    <property type="entry name" value="Lysozyme-like"/>
    <property type="match status" value="1"/>
</dbReference>
<evidence type="ECO:0000256" key="4">
    <source>
        <dbReference type="ARBA" id="ARBA00022670"/>
    </source>
</evidence>
<evidence type="ECO:0000313" key="20">
    <source>
        <dbReference type="Proteomes" id="UP000182744"/>
    </source>
</evidence>
<keyword evidence="15" id="KW-1133">Transmembrane helix</keyword>
<keyword evidence="11" id="KW-0961">Cell wall biogenesis/degradation</keyword>
<reference evidence="19" key="2">
    <citation type="submission" date="2016-10" db="EMBL/GenBank/DDBJ databases">
        <authorList>
            <person name="de Groot N.N."/>
        </authorList>
    </citation>
    <scope>NUCLEOTIDE SEQUENCE [LARGE SCALE GENOMIC DNA]</scope>
    <source>
        <strain evidence="19">DSM 20639</strain>
    </source>
</reference>
<feature type="transmembrane region" description="Helical" evidence="15">
    <location>
        <begin position="51"/>
        <end position="74"/>
    </location>
</feature>
<dbReference type="InterPro" id="IPR050396">
    <property type="entry name" value="Glycosyltr_51/Transpeptidase"/>
</dbReference>
<dbReference type="Proteomes" id="UP001273799">
    <property type="component" value="Unassembled WGS sequence"/>
</dbReference>
<feature type="compositionally biased region" description="Pro residues" evidence="14">
    <location>
        <begin position="716"/>
        <end position="736"/>
    </location>
</feature>
<dbReference type="GO" id="GO:0008658">
    <property type="term" value="F:penicillin binding"/>
    <property type="evidence" value="ECO:0007669"/>
    <property type="project" value="InterPro"/>
</dbReference>
<dbReference type="InterPro" id="IPR001264">
    <property type="entry name" value="Glyco_trans_51"/>
</dbReference>
<dbReference type="RefSeq" id="WP_083329983.1">
    <property type="nucleotide sequence ID" value="NZ_FNAU01000002.1"/>
</dbReference>
<dbReference type="GO" id="GO:0008955">
    <property type="term" value="F:peptidoglycan glycosyltransferase activity"/>
    <property type="evidence" value="ECO:0007669"/>
    <property type="project" value="UniProtKB-EC"/>
</dbReference>
<dbReference type="GO" id="GO:0030288">
    <property type="term" value="C:outer membrane-bounded periplasmic space"/>
    <property type="evidence" value="ECO:0007669"/>
    <property type="project" value="TreeGrafter"/>
</dbReference>
<evidence type="ECO:0000256" key="12">
    <source>
        <dbReference type="ARBA" id="ARBA00034000"/>
    </source>
</evidence>
<dbReference type="InterPro" id="IPR036950">
    <property type="entry name" value="PBP_transglycosylase"/>
</dbReference>
<comment type="similarity">
    <text evidence="2">In the N-terminal section; belongs to the glycosyltransferase 51 family.</text>
</comment>
<evidence type="ECO:0000256" key="2">
    <source>
        <dbReference type="ARBA" id="ARBA00007739"/>
    </source>
</evidence>
<protein>
    <submittedName>
        <fullName evidence="19">Membrane carboxypeptidase (Penicillin-binding protein)</fullName>
    </submittedName>
    <submittedName>
        <fullName evidence="18">Transglycosylase domain-containing protein</fullName>
        <ecNumber evidence="18">2.4.-.-</ecNumber>
    </submittedName>
</protein>
<feature type="compositionally biased region" description="Basic residues" evidence="14">
    <location>
        <begin position="1"/>
        <end position="11"/>
    </location>
</feature>
<keyword evidence="5 18" id="KW-0328">Glycosyltransferase</keyword>
<feature type="compositionally biased region" description="Pro residues" evidence="14">
    <location>
        <begin position="742"/>
        <end position="769"/>
    </location>
</feature>
<dbReference type="EC" id="2.4.-.-" evidence="18"/>
<dbReference type="PANTHER" id="PTHR32282">
    <property type="entry name" value="BINDING PROTEIN TRANSPEPTIDASE, PUTATIVE-RELATED"/>
    <property type="match status" value="1"/>
</dbReference>
<evidence type="ECO:0000256" key="1">
    <source>
        <dbReference type="ARBA" id="ARBA00007090"/>
    </source>
</evidence>
<keyword evidence="15" id="KW-0812">Transmembrane</keyword>
<feature type="compositionally biased region" description="Basic residues" evidence="14">
    <location>
        <begin position="20"/>
        <end position="30"/>
    </location>
</feature>
<evidence type="ECO:0000256" key="9">
    <source>
        <dbReference type="ARBA" id="ARBA00022984"/>
    </source>
</evidence>
<keyword evidence="4" id="KW-0645">Protease</keyword>
<keyword evidence="6 18" id="KW-0808">Transferase</keyword>
<dbReference type="AlphaFoldDB" id="A0A1G7A498"/>
<dbReference type="PANTHER" id="PTHR32282:SF34">
    <property type="entry name" value="PENICILLIN-BINDING PROTEIN 1A"/>
    <property type="match status" value="1"/>
</dbReference>
<evidence type="ECO:0000256" key="11">
    <source>
        <dbReference type="ARBA" id="ARBA00023316"/>
    </source>
</evidence>
<name>A0A1G7A498_9ACTO</name>
<evidence type="ECO:0000256" key="7">
    <source>
        <dbReference type="ARBA" id="ARBA00022801"/>
    </source>
</evidence>
<keyword evidence="7" id="KW-0378">Hydrolase</keyword>
<feature type="domain" description="Penicillin-binding protein transpeptidase" evidence="16">
    <location>
        <begin position="363"/>
        <end position="598"/>
    </location>
</feature>
<accession>A0A1G7A498</accession>
<dbReference type="EMBL" id="JAWNFU010000001">
    <property type="protein sequence ID" value="MDY5152709.1"/>
    <property type="molecule type" value="Genomic_DNA"/>
</dbReference>
<dbReference type="GO" id="GO:0008360">
    <property type="term" value="P:regulation of cell shape"/>
    <property type="evidence" value="ECO:0007669"/>
    <property type="project" value="UniProtKB-KW"/>
</dbReference>
<dbReference type="Pfam" id="PF00912">
    <property type="entry name" value="Transgly"/>
    <property type="match status" value="1"/>
</dbReference>
<evidence type="ECO:0000256" key="5">
    <source>
        <dbReference type="ARBA" id="ARBA00022676"/>
    </source>
</evidence>
<gene>
    <name evidence="18" type="ORF">R6G71_01395</name>
    <name evidence="19" type="ORF">SAMN05421878_10256</name>
</gene>
<proteinExistence type="inferred from homology"/>
<feature type="region of interest" description="Disordered" evidence="14">
    <location>
        <begin position="1"/>
        <end position="30"/>
    </location>
</feature>
<dbReference type="Gene3D" id="1.10.3810.10">
    <property type="entry name" value="Biosynthetic peptidoglycan transglycosylase-like"/>
    <property type="match status" value="1"/>
</dbReference>
<keyword evidence="9" id="KW-0573">Peptidoglycan synthesis</keyword>
<dbReference type="InterPro" id="IPR023346">
    <property type="entry name" value="Lysozyme-like_dom_sf"/>
</dbReference>
<evidence type="ECO:0000259" key="16">
    <source>
        <dbReference type="Pfam" id="PF00905"/>
    </source>
</evidence>
<keyword evidence="20" id="KW-1185">Reference proteome</keyword>
<evidence type="ECO:0000256" key="8">
    <source>
        <dbReference type="ARBA" id="ARBA00022960"/>
    </source>
</evidence>
<organism evidence="19 20">
    <name type="scientific">Actinobaculum suis</name>
    <dbReference type="NCBI Taxonomy" id="1657"/>
    <lineage>
        <taxon>Bacteria</taxon>
        <taxon>Bacillati</taxon>
        <taxon>Actinomycetota</taxon>
        <taxon>Actinomycetes</taxon>
        <taxon>Actinomycetales</taxon>
        <taxon>Actinomycetaceae</taxon>
        <taxon>Actinobaculum</taxon>
    </lineage>
</organism>
<dbReference type="InterPro" id="IPR001460">
    <property type="entry name" value="PCN-bd_Tpept"/>
</dbReference>
<dbReference type="Gene3D" id="3.40.710.10">
    <property type="entry name" value="DD-peptidase/beta-lactamase superfamily"/>
    <property type="match status" value="1"/>
</dbReference>
<dbReference type="GO" id="GO:0009002">
    <property type="term" value="F:serine-type D-Ala-D-Ala carboxypeptidase activity"/>
    <property type="evidence" value="ECO:0007669"/>
    <property type="project" value="UniProtKB-EC"/>
</dbReference>
<evidence type="ECO:0000313" key="19">
    <source>
        <dbReference type="EMBL" id="SDE09367.1"/>
    </source>
</evidence>
<dbReference type="EMBL" id="FNAU01000002">
    <property type="protein sequence ID" value="SDE09367.1"/>
    <property type="molecule type" value="Genomic_DNA"/>
</dbReference>
<evidence type="ECO:0000256" key="13">
    <source>
        <dbReference type="ARBA" id="ARBA00049902"/>
    </source>
</evidence>
<dbReference type="SUPFAM" id="SSF56601">
    <property type="entry name" value="beta-lactamase/transpeptidase-like"/>
    <property type="match status" value="1"/>
</dbReference>
<keyword evidence="15" id="KW-0472">Membrane</keyword>
<comment type="catalytic activity">
    <reaction evidence="13">
        <text>[GlcNAc-(1-&gt;4)-Mur2Ac(oyl-L-Ala-gamma-D-Glu-L-Lys-D-Ala-D-Ala)](n)-di-trans,octa-cis-undecaprenyl diphosphate + beta-D-GlcNAc-(1-&gt;4)-Mur2Ac(oyl-L-Ala-gamma-D-Glu-L-Lys-D-Ala-D-Ala)-di-trans,octa-cis-undecaprenyl diphosphate = [GlcNAc-(1-&gt;4)-Mur2Ac(oyl-L-Ala-gamma-D-Glu-L-Lys-D-Ala-D-Ala)](n+1)-di-trans,octa-cis-undecaprenyl diphosphate + di-trans,octa-cis-undecaprenyl diphosphate + H(+)</text>
        <dbReference type="Rhea" id="RHEA:23708"/>
        <dbReference type="Rhea" id="RHEA-COMP:9602"/>
        <dbReference type="Rhea" id="RHEA-COMP:9603"/>
        <dbReference type="ChEBI" id="CHEBI:15378"/>
        <dbReference type="ChEBI" id="CHEBI:58405"/>
        <dbReference type="ChEBI" id="CHEBI:60033"/>
        <dbReference type="ChEBI" id="CHEBI:78435"/>
        <dbReference type="EC" id="2.4.99.28"/>
    </reaction>
</comment>
<keyword evidence="8" id="KW-0133">Cell shape</keyword>
<dbReference type="InterPro" id="IPR012338">
    <property type="entry name" value="Beta-lactam/transpept-like"/>
</dbReference>
<comment type="similarity">
    <text evidence="1">In the C-terminal section; belongs to the transpeptidase family.</text>
</comment>
<dbReference type="Pfam" id="PF00905">
    <property type="entry name" value="Transpeptidase"/>
    <property type="match status" value="1"/>
</dbReference>
<dbReference type="FunFam" id="1.10.3810.10:FF:000001">
    <property type="entry name" value="Penicillin-binding protein 1A"/>
    <property type="match status" value="1"/>
</dbReference>
<dbReference type="GO" id="GO:0071555">
    <property type="term" value="P:cell wall organization"/>
    <property type="evidence" value="ECO:0007669"/>
    <property type="project" value="UniProtKB-KW"/>
</dbReference>
<keyword evidence="3 19" id="KW-0121">Carboxypeptidase</keyword>
<comment type="catalytic activity">
    <reaction evidence="12">
        <text>Preferential cleavage: (Ac)2-L-Lys-D-Ala-|-D-Ala. Also transpeptidation of peptidyl-alanyl moieties that are N-acyl substituents of D-alanine.</text>
        <dbReference type="EC" id="3.4.16.4"/>
    </reaction>
</comment>
<feature type="region of interest" description="Disordered" evidence="14">
    <location>
        <begin position="677"/>
        <end position="776"/>
    </location>
</feature>
<dbReference type="Proteomes" id="UP000182744">
    <property type="component" value="Unassembled WGS sequence"/>
</dbReference>
<evidence type="ECO:0000259" key="17">
    <source>
        <dbReference type="Pfam" id="PF00912"/>
    </source>
</evidence>
<feature type="domain" description="Glycosyl transferase family 51" evidence="17">
    <location>
        <begin position="100"/>
        <end position="269"/>
    </location>
</feature>
<evidence type="ECO:0000256" key="3">
    <source>
        <dbReference type="ARBA" id="ARBA00022645"/>
    </source>
</evidence>
<reference evidence="18" key="3">
    <citation type="submission" date="2023-10" db="EMBL/GenBank/DDBJ databases">
        <title>Whole Genome based description of the genera Actinobaculum and Actinotignum reveals a complex phylogenetic relationship within the species included in the genus Actinotignum.</title>
        <authorList>
            <person name="Jensen C.S."/>
            <person name="Dargis R."/>
            <person name="Kemp M."/>
            <person name="Christensen J.J."/>
        </authorList>
    </citation>
    <scope>NUCLEOTIDE SEQUENCE</scope>
    <source>
        <strain evidence="18">Actinobaculum_suis_CCUG19206T</strain>
    </source>
</reference>